<dbReference type="EMBL" id="MT142333">
    <property type="protein sequence ID" value="QJA78363.1"/>
    <property type="molecule type" value="Genomic_DNA"/>
</dbReference>
<sequence>MKIQTTVITPLGTFESNVVEADLTRTQIAEVRCLYEECHKATSLSIQQGNNTYYFPAEVIRKSVIIFDVSE</sequence>
<dbReference type="AlphaFoldDB" id="A0A6M3K981"/>
<accession>A0A6M3K981</accession>
<reference evidence="1" key="1">
    <citation type="submission" date="2020-03" db="EMBL/GenBank/DDBJ databases">
        <title>The deep terrestrial virosphere.</title>
        <authorList>
            <person name="Holmfeldt K."/>
            <person name="Nilsson E."/>
            <person name="Simone D."/>
            <person name="Lopez-Fernandez M."/>
            <person name="Wu X."/>
            <person name="de Brujin I."/>
            <person name="Lundin D."/>
            <person name="Andersson A."/>
            <person name="Bertilsson S."/>
            <person name="Dopson M."/>
        </authorList>
    </citation>
    <scope>NUCLEOTIDE SEQUENCE</scope>
    <source>
        <strain evidence="1">MM415A01080</strain>
    </source>
</reference>
<organism evidence="1">
    <name type="scientific">viral metagenome</name>
    <dbReference type="NCBI Taxonomy" id="1070528"/>
    <lineage>
        <taxon>unclassified sequences</taxon>
        <taxon>metagenomes</taxon>
        <taxon>organismal metagenomes</taxon>
    </lineage>
</organism>
<name>A0A6M3K981_9ZZZZ</name>
<proteinExistence type="predicted"/>
<gene>
    <name evidence="1" type="ORF">MM415A01080_0010</name>
</gene>
<evidence type="ECO:0000313" key="1">
    <source>
        <dbReference type="EMBL" id="QJA78363.1"/>
    </source>
</evidence>
<protein>
    <submittedName>
        <fullName evidence="1">Uncharacterized protein</fullName>
    </submittedName>
</protein>